<reference evidence="3" key="1">
    <citation type="journal article" date="2019" name="Gigascience">
        <title>De novo genome assembly of the endangered Acer yangbiense, a plant species with extremely small populations endemic to Yunnan Province, China.</title>
        <authorList>
            <person name="Yang J."/>
            <person name="Wariss H.M."/>
            <person name="Tao L."/>
            <person name="Zhang R."/>
            <person name="Yun Q."/>
            <person name="Hollingsworth P."/>
            <person name="Dao Z."/>
            <person name="Luo G."/>
            <person name="Guo H."/>
            <person name="Ma Y."/>
            <person name="Sun W."/>
        </authorList>
    </citation>
    <scope>NUCLEOTIDE SEQUENCE [LARGE SCALE GENOMIC DNA]</scope>
    <source>
        <strain evidence="3">cv. Malutang</strain>
    </source>
</reference>
<gene>
    <name evidence="2" type="ORF">EZV62_018375</name>
</gene>
<evidence type="ECO:0000313" key="2">
    <source>
        <dbReference type="EMBL" id="TXG57062.1"/>
    </source>
</evidence>
<dbReference type="EMBL" id="VAHF01000008">
    <property type="protein sequence ID" value="TXG57062.1"/>
    <property type="molecule type" value="Genomic_DNA"/>
</dbReference>
<evidence type="ECO:0000256" key="1">
    <source>
        <dbReference type="SAM" id="MobiDB-lite"/>
    </source>
</evidence>
<accession>A0A5C7HL50</accession>
<keyword evidence="3" id="KW-1185">Reference proteome</keyword>
<comment type="caution">
    <text evidence="2">The sequence shown here is derived from an EMBL/GenBank/DDBJ whole genome shotgun (WGS) entry which is preliminary data.</text>
</comment>
<sequence length="224" mass="25648">MDILDVVVHYETTMVELDSCDADYISLITLLHTMFERKKKKTSSEEVSNDKYRVWVFWPWFSERKEVTSDRELLNVFRSFIDRKIKFKIERKPYILFPQESISNIFNPLPRAYTGNSNLGFSDFANNLFNYKGDKEVDGANSVAGNEELVEVDGNTVEGGVNEDEHEVGDGSDKVSDVDNGLELAVVDEDDINVNLELLEGYQSKSDDEYFSESEDEKVKPKIA</sequence>
<proteinExistence type="predicted"/>
<protein>
    <submittedName>
        <fullName evidence="2">Uncharacterized protein</fullName>
    </submittedName>
</protein>
<feature type="region of interest" description="Disordered" evidence="1">
    <location>
        <begin position="204"/>
        <end position="224"/>
    </location>
</feature>
<dbReference type="Proteomes" id="UP000323000">
    <property type="component" value="Chromosome 8"/>
</dbReference>
<organism evidence="2 3">
    <name type="scientific">Acer yangbiense</name>
    <dbReference type="NCBI Taxonomy" id="1000413"/>
    <lineage>
        <taxon>Eukaryota</taxon>
        <taxon>Viridiplantae</taxon>
        <taxon>Streptophyta</taxon>
        <taxon>Embryophyta</taxon>
        <taxon>Tracheophyta</taxon>
        <taxon>Spermatophyta</taxon>
        <taxon>Magnoliopsida</taxon>
        <taxon>eudicotyledons</taxon>
        <taxon>Gunneridae</taxon>
        <taxon>Pentapetalae</taxon>
        <taxon>rosids</taxon>
        <taxon>malvids</taxon>
        <taxon>Sapindales</taxon>
        <taxon>Sapindaceae</taxon>
        <taxon>Hippocastanoideae</taxon>
        <taxon>Acereae</taxon>
        <taxon>Acer</taxon>
    </lineage>
</organism>
<dbReference type="AlphaFoldDB" id="A0A5C7HL50"/>
<name>A0A5C7HL50_9ROSI</name>
<evidence type="ECO:0000313" key="3">
    <source>
        <dbReference type="Proteomes" id="UP000323000"/>
    </source>
</evidence>